<feature type="transmembrane region" description="Helical" evidence="7">
    <location>
        <begin position="87"/>
        <end position="107"/>
    </location>
</feature>
<dbReference type="Pfam" id="PF00230">
    <property type="entry name" value="MIP"/>
    <property type="match status" value="1"/>
</dbReference>
<comment type="similarity">
    <text evidence="2">Belongs to the MIP/aquaporin (TC 1.A.8) family.</text>
</comment>
<comment type="subcellular location">
    <subcellularLocation>
        <location evidence="1">Membrane</location>
        <topology evidence="1">Multi-pass membrane protein</topology>
    </subcellularLocation>
</comment>
<evidence type="ECO:0000256" key="4">
    <source>
        <dbReference type="ARBA" id="ARBA00022989"/>
    </source>
</evidence>
<evidence type="ECO:0000256" key="3">
    <source>
        <dbReference type="ARBA" id="ARBA00022692"/>
    </source>
</evidence>
<organism evidence="8">
    <name type="scientific">freshwater metagenome</name>
    <dbReference type="NCBI Taxonomy" id="449393"/>
    <lineage>
        <taxon>unclassified sequences</taxon>
        <taxon>metagenomes</taxon>
        <taxon>ecological metagenomes</taxon>
    </lineage>
</organism>
<feature type="compositionally biased region" description="Low complexity" evidence="6">
    <location>
        <begin position="229"/>
        <end position="242"/>
    </location>
</feature>
<dbReference type="InterPro" id="IPR023271">
    <property type="entry name" value="Aquaporin-like"/>
</dbReference>
<feature type="transmembrane region" description="Helical" evidence="7">
    <location>
        <begin position="188"/>
        <end position="214"/>
    </location>
</feature>
<keyword evidence="4 7" id="KW-1133">Transmembrane helix</keyword>
<dbReference type="InterPro" id="IPR000425">
    <property type="entry name" value="MIP"/>
</dbReference>
<accession>A0A6J6T4V1</accession>
<dbReference type="AlphaFoldDB" id="A0A6J6T4V1"/>
<sequence length="250" mass="25462">MGRDLLLRKVAAEVVGTAFLVAAVIGSGIAATRLSPDDVGLQLLQNSIVTGAALVALILALQPVSAAFNPLVTLAEVVLGLLHVRDAVPLVLGQVAGGVVGAVVANLMFDLDAVTISTRERTGGDLWLAEVVATLGLLVVIFGSVRSGRTDTIAYAVGGYITAAYWFTSSTSFANPAVTVARMFSDTFAGISPGSVAPFLAFQLLGAGLAVLLVRLLYPAESLRNAATATATSPATSADTAPVDQPGDRS</sequence>
<gene>
    <name evidence="8" type="ORF">UFOPK2761_01402</name>
</gene>
<dbReference type="Gene3D" id="1.20.1080.10">
    <property type="entry name" value="Glycerol uptake facilitator protein"/>
    <property type="match status" value="2"/>
</dbReference>
<keyword evidence="3 7" id="KW-0812">Transmembrane</keyword>
<evidence type="ECO:0000256" key="2">
    <source>
        <dbReference type="ARBA" id="ARBA00006175"/>
    </source>
</evidence>
<dbReference type="PANTHER" id="PTHR19139">
    <property type="entry name" value="AQUAPORIN TRANSPORTER"/>
    <property type="match status" value="1"/>
</dbReference>
<name>A0A6J6T4V1_9ZZZZ</name>
<keyword evidence="5 7" id="KW-0472">Membrane</keyword>
<feature type="region of interest" description="Disordered" evidence="6">
    <location>
        <begin position="229"/>
        <end position="250"/>
    </location>
</feature>
<feature type="transmembrane region" description="Helical" evidence="7">
    <location>
        <begin position="127"/>
        <end position="145"/>
    </location>
</feature>
<dbReference type="EMBL" id="CAEZYQ010000009">
    <property type="protein sequence ID" value="CAB4742232.1"/>
    <property type="molecule type" value="Genomic_DNA"/>
</dbReference>
<evidence type="ECO:0000256" key="7">
    <source>
        <dbReference type="SAM" id="Phobius"/>
    </source>
</evidence>
<feature type="transmembrane region" description="Helical" evidence="7">
    <location>
        <begin position="12"/>
        <end position="31"/>
    </location>
</feature>
<protein>
    <submittedName>
        <fullName evidence="8">Unannotated protein</fullName>
    </submittedName>
</protein>
<evidence type="ECO:0000256" key="5">
    <source>
        <dbReference type="ARBA" id="ARBA00023136"/>
    </source>
</evidence>
<dbReference type="InterPro" id="IPR034294">
    <property type="entry name" value="Aquaporin_transptr"/>
</dbReference>
<feature type="transmembrane region" description="Helical" evidence="7">
    <location>
        <begin position="51"/>
        <end position="75"/>
    </location>
</feature>
<dbReference type="GO" id="GO:0005886">
    <property type="term" value="C:plasma membrane"/>
    <property type="evidence" value="ECO:0007669"/>
    <property type="project" value="TreeGrafter"/>
</dbReference>
<dbReference type="GO" id="GO:0015250">
    <property type="term" value="F:water channel activity"/>
    <property type="evidence" value="ECO:0007669"/>
    <property type="project" value="TreeGrafter"/>
</dbReference>
<evidence type="ECO:0000256" key="1">
    <source>
        <dbReference type="ARBA" id="ARBA00004141"/>
    </source>
</evidence>
<feature type="transmembrane region" description="Helical" evidence="7">
    <location>
        <begin position="152"/>
        <end position="168"/>
    </location>
</feature>
<dbReference type="PANTHER" id="PTHR19139:SF199">
    <property type="entry name" value="MIP17260P"/>
    <property type="match status" value="1"/>
</dbReference>
<evidence type="ECO:0000313" key="8">
    <source>
        <dbReference type="EMBL" id="CAB4742232.1"/>
    </source>
</evidence>
<evidence type="ECO:0000256" key="6">
    <source>
        <dbReference type="SAM" id="MobiDB-lite"/>
    </source>
</evidence>
<proteinExistence type="inferred from homology"/>
<dbReference type="SUPFAM" id="SSF81338">
    <property type="entry name" value="Aquaporin-like"/>
    <property type="match status" value="2"/>
</dbReference>
<reference evidence="8" key="1">
    <citation type="submission" date="2020-05" db="EMBL/GenBank/DDBJ databases">
        <authorList>
            <person name="Chiriac C."/>
            <person name="Salcher M."/>
            <person name="Ghai R."/>
            <person name="Kavagutti S V."/>
        </authorList>
    </citation>
    <scope>NUCLEOTIDE SEQUENCE</scope>
</reference>
<dbReference type="PRINTS" id="PR00783">
    <property type="entry name" value="MINTRINSICP"/>
</dbReference>